<dbReference type="GeneID" id="17279123"/>
<dbReference type="AlphaFoldDB" id="A0A0D3KDL7"/>
<sequence length="210" mass="22689">MKRSRAENEEQQPASARSIYAIASESSLDAALEQAPQPLRAAIACRTGLWGGFVHMTLCSFDEHVGVDVIEAAEAMLASGRSRLEDTHAAGDRCLRLPVDRWEWDDPVDGRSAYAGRHILVCHLRGGSNVLSAVMKTCGEHRLVGTRVKSREPSSKALHVTIPLEARRLPCDGAAIRAFLARLEWELAVVRLDGPKAAATPPASSGAFVN</sequence>
<keyword evidence="2" id="KW-1185">Reference proteome</keyword>
<dbReference type="HOGENOM" id="CLU_1312212_0_0_1"/>
<evidence type="ECO:0000313" key="1">
    <source>
        <dbReference type="EnsemblProtists" id="EOD33852"/>
    </source>
</evidence>
<dbReference type="PaxDb" id="2903-EOD33852"/>
<name>A0A0D3KDL7_EMIH1</name>
<dbReference type="RefSeq" id="XP_005786281.1">
    <property type="nucleotide sequence ID" value="XM_005786224.1"/>
</dbReference>
<reference evidence="2" key="1">
    <citation type="journal article" date="2013" name="Nature">
        <title>Pan genome of the phytoplankton Emiliania underpins its global distribution.</title>
        <authorList>
            <person name="Read B.A."/>
            <person name="Kegel J."/>
            <person name="Klute M.J."/>
            <person name="Kuo A."/>
            <person name="Lefebvre S.C."/>
            <person name="Maumus F."/>
            <person name="Mayer C."/>
            <person name="Miller J."/>
            <person name="Monier A."/>
            <person name="Salamov A."/>
            <person name="Young J."/>
            <person name="Aguilar M."/>
            <person name="Claverie J.M."/>
            <person name="Frickenhaus S."/>
            <person name="Gonzalez K."/>
            <person name="Herman E.K."/>
            <person name="Lin Y.C."/>
            <person name="Napier J."/>
            <person name="Ogata H."/>
            <person name="Sarno A.F."/>
            <person name="Shmutz J."/>
            <person name="Schroeder D."/>
            <person name="de Vargas C."/>
            <person name="Verret F."/>
            <person name="von Dassow P."/>
            <person name="Valentin K."/>
            <person name="Van de Peer Y."/>
            <person name="Wheeler G."/>
            <person name="Dacks J.B."/>
            <person name="Delwiche C.F."/>
            <person name="Dyhrman S.T."/>
            <person name="Glockner G."/>
            <person name="John U."/>
            <person name="Richards T."/>
            <person name="Worden A.Z."/>
            <person name="Zhang X."/>
            <person name="Grigoriev I.V."/>
            <person name="Allen A.E."/>
            <person name="Bidle K."/>
            <person name="Borodovsky M."/>
            <person name="Bowler C."/>
            <person name="Brownlee C."/>
            <person name="Cock J.M."/>
            <person name="Elias M."/>
            <person name="Gladyshev V.N."/>
            <person name="Groth M."/>
            <person name="Guda C."/>
            <person name="Hadaegh A."/>
            <person name="Iglesias-Rodriguez M.D."/>
            <person name="Jenkins J."/>
            <person name="Jones B.M."/>
            <person name="Lawson T."/>
            <person name="Leese F."/>
            <person name="Lindquist E."/>
            <person name="Lobanov A."/>
            <person name="Lomsadze A."/>
            <person name="Malik S.B."/>
            <person name="Marsh M.E."/>
            <person name="Mackinder L."/>
            <person name="Mock T."/>
            <person name="Mueller-Roeber B."/>
            <person name="Pagarete A."/>
            <person name="Parker M."/>
            <person name="Probert I."/>
            <person name="Quesneville H."/>
            <person name="Raines C."/>
            <person name="Rensing S.A."/>
            <person name="Riano-Pachon D.M."/>
            <person name="Richier S."/>
            <person name="Rokitta S."/>
            <person name="Shiraiwa Y."/>
            <person name="Soanes D.M."/>
            <person name="van der Giezen M."/>
            <person name="Wahlund T.M."/>
            <person name="Williams B."/>
            <person name="Wilson W."/>
            <person name="Wolfe G."/>
            <person name="Wurch L.L."/>
        </authorList>
    </citation>
    <scope>NUCLEOTIDE SEQUENCE</scope>
</reference>
<dbReference type="EnsemblProtists" id="EOD33852">
    <property type="protein sequence ID" value="EOD33852"/>
    <property type="gene ID" value="EMIHUDRAFT_229151"/>
</dbReference>
<dbReference type="KEGG" id="ehx:EMIHUDRAFT_229151"/>
<evidence type="ECO:0008006" key="3">
    <source>
        <dbReference type="Google" id="ProtNLM"/>
    </source>
</evidence>
<organism evidence="1 2">
    <name type="scientific">Emiliania huxleyi (strain CCMP1516)</name>
    <dbReference type="NCBI Taxonomy" id="280463"/>
    <lineage>
        <taxon>Eukaryota</taxon>
        <taxon>Haptista</taxon>
        <taxon>Haptophyta</taxon>
        <taxon>Prymnesiophyceae</taxon>
        <taxon>Isochrysidales</taxon>
        <taxon>Noelaerhabdaceae</taxon>
        <taxon>Emiliania</taxon>
    </lineage>
</organism>
<evidence type="ECO:0000313" key="2">
    <source>
        <dbReference type="Proteomes" id="UP000013827"/>
    </source>
</evidence>
<proteinExistence type="predicted"/>
<dbReference type="Proteomes" id="UP000013827">
    <property type="component" value="Unassembled WGS sequence"/>
</dbReference>
<accession>A0A0D3KDL7</accession>
<reference evidence="1" key="2">
    <citation type="submission" date="2024-10" db="UniProtKB">
        <authorList>
            <consortium name="EnsemblProtists"/>
        </authorList>
    </citation>
    <scope>IDENTIFICATION</scope>
</reference>
<protein>
    <recommendedName>
        <fullName evidence="3">ACT domain-containing protein</fullName>
    </recommendedName>
</protein>